<dbReference type="EMBL" id="BPUB01000001">
    <property type="protein sequence ID" value="GJG57629.1"/>
    <property type="molecule type" value="Genomic_DNA"/>
</dbReference>
<accession>A0A9R1C7V2</accession>
<sequence length="210" mass="24478">MNDIVLIIAFTIIVALLVVIIYMINKRKRASDDDLLSDSDDETADFGSKGGYDVNGKYNGNDKVLPSMKSGELLKSILKRLNCTYKEGDDDDIWFTYQGEHFALRFSDDSYWVRIYDAQWFECTLDDLEEISYMQKAVNYCNARNCATACYVIDTEEEKFTVFSKCDFLLNSNFPFPDDYFISWLNQLFRLKRDVAMQYDKEKVEGEVKK</sequence>
<evidence type="ECO:0000313" key="2">
    <source>
        <dbReference type="EMBL" id="GJG57629.1"/>
    </source>
</evidence>
<name>A0A9R1C7V2_9BACT</name>
<feature type="transmembrane region" description="Helical" evidence="1">
    <location>
        <begin position="6"/>
        <end position="24"/>
    </location>
</feature>
<dbReference type="Proteomes" id="UP000825483">
    <property type="component" value="Unassembled WGS sequence"/>
</dbReference>
<evidence type="ECO:0000313" key="3">
    <source>
        <dbReference type="Proteomes" id="UP000825483"/>
    </source>
</evidence>
<keyword evidence="3" id="KW-1185">Reference proteome</keyword>
<organism evidence="2 3">
    <name type="scientific">Prevotella lacticifex</name>
    <dbReference type="NCBI Taxonomy" id="2854755"/>
    <lineage>
        <taxon>Bacteria</taxon>
        <taxon>Pseudomonadati</taxon>
        <taxon>Bacteroidota</taxon>
        <taxon>Bacteroidia</taxon>
        <taxon>Bacteroidales</taxon>
        <taxon>Prevotellaceae</taxon>
        <taxon>Prevotella</taxon>
    </lineage>
</organism>
<comment type="caution">
    <text evidence="2">The sequence shown here is derived from an EMBL/GenBank/DDBJ whole genome shotgun (WGS) entry which is preliminary data.</text>
</comment>
<keyword evidence="1" id="KW-0472">Membrane</keyword>
<proteinExistence type="predicted"/>
<evidence type="ECO:0000256" key="1">
    <source>
        <dbReference type="SAM" id="Phobius"/>
    </source>
</evidence>
<gene>
    <name evidence="2" type="ORF">PRLR5076_04800</name>
</gene>
<protein>
    <submittedName>
        <fullName evidence="2">Uncharacterized protein</fullName>
    </submittedName>
</protein>
<dbReference type="AlphaFoldDB" id="A0A9R1C7V2"/>
<keyword evidence="1" id="KW-1133">Transmembrane helix</keyword>
<keyword evidence="1" id="KW-0812">Transmembrane</keyword>
<reference evidence="2" key="1">
    <citation type="journal article" date="2022" name="Int. J. Syst. Evol. Microbiol.">
        <title>Prevotella lacticifex sp. nov., isolated from the rumen of cows.</title>
        <authorList>
            <person name="Shinkai T."/>
            <person name="Ikeyama N."/>
            <person name="Kumagai M."/>
            <person name="Ohmori H."/>
            <person name="Sakamoto M."/>
            <person name="Ohkuma M."/>
            <person name="Mitsumori M."/>
        </authorList>
    </citation>
    <scope>NUCLEOTIDE SEQUENCE</scope>
    <source>
        <strain evidence="2">R5076</strain>
    </source>
</reference>